<dbReference type="UniPathway" id="UPA00028">
    <property type="reaction ID" value="UER00003"/>
</dbReference>
<reference evidence="8 9" key="3">
    <citation type="journal article" date="2015" name="Genome Announc.">
        <title>Draft Genome Sequence of the Archiascomycetous Yeast Saitoella complicata.</title>
        <authorList>
            <person name="Yamauchi K."/>
            <person name="Kondo S."/>
            <person name="Hamamoto M."/>
            <person name="Takahashi Y."/>
            <person name="Ogura Y."/>
            <person name="Hayashi T."/>
            <person name="Nishida H."/>
        </authorList>
    </citation>
    <scope>NUCLEOTIDE SEQUENCE [LARGE SCALE GENOMIC DNA]</scope>
    <source>
        <strain evidence="8 9">NRRL Y-17804</strain>
    </source>
</reference>
<evidence type="ECO:0000313" key="9">
    <source>
        <dbReference type="Proteomes" id="UP000033140"/>
    </source>
</evidence>
<keyword evidence="6" id="KW-0566">Pantothenate biosynthesis</keyword>
<dbReference type="AlphaFoldDB" id="A0A0E9NRL3"/>
<comment type="caution">
    <text evidence="8">The sequence shown here is derived from an EMBL/GenBank/DDBJ whole genome shotgun (WGS) entry which is preliminary data.</text>
</comment>
<evidence type="ECO:0000313" key="8">
    <source>
        <dbReference type="EMBL" id="GAO52499.1"/>
    </source>
</evidence>
<dbReference type="InterPro" id="IPR003700">
    <property type="entry name" value="Pantoate_hydroxy_MeTrfase"/>
</dbReference>
<reference evidence="8 9" key="2">
    <citation type="journal article" date="2014" name="J. Gen. Appl. Microbiol.">
        <title>The early diverging ascomycetous budding yeast Saitoella complicata has three histone deacetylases belonging to the Clr6, Hos2, and Rpd3 lineages.</title>
        <authorList>
            <person name="Nishida H."/>
            <person name="Matsumoto T."/>
            <person name="Kondo S."/>
            <person name="Hamamoto M."/>
            <person name="Yoshikawa H."/>
        </authorList>
    </citation>
    <scope>NUCLEOTIDE SEQUENCE [LARGE SCALE GENOMIC DNA]</scope>
    <source>
        <strain evidence="8 9">NRRL Y-17804</strain>
    </source>
</reference>
<evidence type="ECO:0000256" key="7">
    <source>
        <dbReference type="SAM" id="MobiDB-lite"/>
    </source>
</evidence>
<dbReference type="OMA" id="VLVWTDM"/>
<dbReference type="HAMAP" id="MF_00156">
    <property type="entry name" value="PanB"/>
    <property type="match status" value="1"/>
</dbReference>
<name>A0A0E9NRL3_SAICN</name>
<dbReference type="STRING" id="698492.A0A0E9NRL3"/>
<dbReference type="SUPFAM" id="SSF51621">
    <property type="entry name" value="Phosphoenolpyruvate/pyruvate domain"/>
    <property type="match status" value="1"/>
</dbReference>
<evidence type="ECO:0000256" key="3">
    <source>
        <dbReference type="ARBA" id="ARBA00012618"/>
    </source>
</evidence>
<dbReference type="PANTHER" id="PTHR20881">
    <property type="entry name" value="3-METHYL-2-OXOBUTANOATE HYDROXYMETHYLTRANSFERASE"/>
    <property type="match status" value="1"/>
</dbReference>
<comment type="function">
    <text evidence="6">Catalyzes the reversible reaction in which hydroxymethyl group from 5,10-methylenetetrahydrofolate is transferred onto alpha-ketoisovalerate to form ketopantoate.</text>
</comment>
<dbReference type="NCBIfam" id="NF001452">
    <property type="entry name" value="PRK00311.1"/>
    <property type="match status" value="1"/>
</dbReference>
<dbReference type="EMBL" id="BACD03000071">
    <property type="protein sequence ID" value="GAO52499.1"/>
    <property type="molecule type" value="Genomic_DNA"/>
</dbReference>
<dbReference type="EC" id="2.1.2.11" evidence="3 6"/>
<gene>
    <name evidence="8" type="ORF">G7K_6574-t1</name>
</gene>
<dbReference type="FunFam" id="3.20.20.60:FF:000003">
    <property type="entry name" value="3-methyl-2-oxobutanoate hydroxymethyltransferase"/>
    <property type="match status" value="1"/>
</dbReference>
<dbReference type="PANTHER" id="PTHR20881:SF0">
    <property type="entry name" value="3-METHYL-2-OXOBUTANOATE HYDROXYMETHYLTRANSFERASE"/>
    <property type="match status" value="1"/>
</dbReference>
<organism evidence="8 9">
    <name type="scientific">Saitoella complicata (strain BCRC 22490 / CBS 7301 / JCM 7358 / NBRC 10748 / NRRL Y-17804)</name>
    <dbReference type="NCBI Taxonomy" id="698492"/>
    <lineage>
        <taxon>Eukaryota</taxon>
        <taxon>Fungi</taxon>
        <taxon>Dikarya</taxon>
        <taxon>Ascomycota</taxon>
        <taxon>Taphrinomycotina</taxon>
        <taxon>Taphrinomycotina incertae sedis</taxon>
        <taxon>Saitoella</taxon>
    </lineage>
</organism>
<evidence type="ECO:0000256" key="6">
    <source>
        <dbReference type="RuleBase" id="RU362100"/>
    </source>
</evidence>
<sequence>MASLRRPLLSLSRLRQRPCIQQSIRSYSFHPSPDPAGAPAPSGTAPTSIADIPRPKATLHTLRQLYKRKIPIATITAHDFPSALAADQAGTDLILVGDSLAMVALGYTSTNQVTMEDMIHHSRAVVRGTKSAYVVADLPFGTYEASPEDAVRNAVRLIREGGVEAVKLEGGKEMAVTIERLTTVGIPVLGHIGLLPQRQAALGGFRVQGKTAASAAQLLEDALALEKAGCFALVLEAMPAEIAEIITKRITIPTIGIGAGSACSGQVLVQLDMLGAFERFVPKFVKQYESIGVKTRQAIGKYIEEVKARSFPAMEHTYPIKPEELEKFKAKVGSD</sequence>
<comment type="similarity">
    <text evidence="2 6">Belongs to the PanB family.</text>
</comment>
<evidence type="ECO:0000256" key="5">
    <source>
        <dbReference type="ARBA" id="ARBA00049172"/>
    </source>
</evidence>
<comment type="catalytic activity">
    <reaction evidence="5 6">
        <text>(6R)-5,10-methylene-5,6,7,8-tetrahydrofolate + 3-methyl-2-oxobutanoate + H2O = 2-dehydropantoate + (6S)-5,6,7,8-tetrahydrofolate</text>
        <dbReference type="Rhea" id="RHEA:11824"/>
        <dbReference type="ChEBI" id="CHEBI:11561"/>
        <dbReference type="ChEBI" id="CHEBI:11851"/>
        <dbReference type="ChEBI" id="CHEBI:15377"/>
        <dbReference type="ChEBI" id="CHEBI:15636"/>
        <dbReference type="ChEBI" id="CHEBI:57453"/>
        <dbReference type="EC" id="2.1.2.11"/>
    </reaction>
</comment>
<reference evidence="8 9" key="1">
    <citation type="journal article" date="2011" name="J. Gen. Appl. Microbiol.">
        <title>Draft genome sequencing of the enigmatic yeast Saitoella complicata.</title>
        <authorList>
            <person name="Nishida H."/>
            <person name="Hamamoto M."/>
            <person name="Sugiyama J."/>
        </authorList>
    </citation>
    <scope>NUCLEOTIDE SEQUENCE [LARGE SCALE GENOMIC DNA]</scope>
    <source>
        <strain evidence="8 9">NRRL Y-17804</strain>
    </source>
</reference>
<comment type="pathway">
    <text evidence="1 6">Cofactor biosynthesis; (R)-pantothenate biosynthesis; (R)-pantoate from 3-methyl-2-oxobutanoate: step 1/2.</text>
</comment>
<feature type="region of interest" description="Disordered" evidence="7">
    <location>
        <begin position="26"/>
        <end position="51"/>
    </location>
</feature>
<keyword evidence="4 6" id="KW-0808">Transferase</keyword>
<keyword evidence="9" id="KW-1185">Reference proteome</keyword>
<dbReference type="NCBIfam" id="TIGR00222">
    <property type="entry name" value="panB"/>
    <property type="match status" value="1"/>
</dbReference>
<dbReference type="Proteomes" id="UP000033140">
    <property type="component" value="Unassembled WGS sequence"/>
</dbReference>
<protein>
    <recommendedName>
        <fullName evidence="3 6">3-methyl-2-oxobutanoate hydroxymethyltransferase</fullName>
        <ecNumber evidence="3 6">2.1.2.11</ecNumber>
    </recommendedName>
</protein>
<dbReference type="GO" id="GO:0003864">
    <property type="term" value="F:3-methyl-2-oxobutanoate hydroxymethyltransferase activity"/>
    <property type="evidence" value="ECO:0007669"/>
    <property type="project" value="UniProtKB-EC"/>
</dbReference>
<dbReference type="InterPro" id="IPR040442">
    <property type="entry name" value="Pyrv_kinase-like_dom_sf"/>
</dbReference>
<dbReference type="Pfam" id="PF02548">
    <property type="entry name" value="Pantoate_transf"/>
    <property type="match status" value="1"/>
</dbReference>
<dbReference type="Gene3D" id="3.20.20.60">
    <property type="entry name" value="Phosphoenolpyruvate-binding domains"/>
    <property type="match status" value="1"/>
</dbReference>
<accession>A0A0E9NRL3</accession>
<dbReference type="GO" id="GO:0000287">
    <property type="term" value="F:magnesium ion binding"/>
    <property type="evidence" value="ECO:0007669"/>
    <property type="project" value="TreeGrafter"/>
</dbReference>
<evidence type="ECO:0000256" key="2">
    <source>
        <dbReference type="ARBA" id="ARBA00008676"/>
    </source>
</evidence>
<evidence type="ECO:0000256" key="1">
    <source>
        <dbReference type="ARBA" id="ARBA00005033"/>
    </source>
</evidence>
<dbReference type="CDD" id="cd06557">
    <property type="entry name" value="KPHMT-like"/>
    <property type="match status" value="1"/>
</dbReference>
<dbReference type="GO" id="GO:0005739">
    <property type="term" value="C:mitochondrion"/>
    <property type="evidence" value="ECO:0007669"/>
    <property type="project" value="TreeGrafter"/>
</dbReference>
<feature type="compositionally biased region" description="Low complexity" evidence="7">
    <location>
        <begin position="39"/>
        <end position="48"/>
    </location>
</feature>
<dbReference type="GO" id="GO:0015940">
    <property type="term" value="P:pantothenate biosynthetic process"/>
    <property type="evidence" value="ECO:0007669"/>
    <property type="project" value="UniProtKB-UniPathway"/>
</dbReference>
<proteinExistence type="inferred from homology"/>
<dbReference type="InterPro" id="IPR015813">
    <property type="entry name" value="Pyrv/PenolPyrv_kinase-like_dom"/>
</dbReference>
<evidence type="ECO:0000256" key="4">
    <source>
        <dbReference type="ARBA" id="ARBA00022679"/>
    </source>
</evidence>